<dbReference type="eggNOG" id="COG3313">
    <property type="taxonomic scope" value="Bacteria"/>
</dbReference>
<name>N0B389_9HYPH</name>
<evidence type="ECO:0008006" key="3">
    <source>
        <dbReference type="Google" id="ProtNLM"/>
    </source>
</evidence>
<reference evidence="1 2" key="1">
    <citation type="journal article" date="2013" name="Genome Announc.">
        <title>Genome sequences for three denitrifying bacterial strains isolated from a uranium- and nitrate-contaminated subsurface environment.</title>
        <authorList>
            <person name="Venkatramanan R."/>
            <person name="Prakash O."/>
            <person name="Woyke T."/>
            <person name="Chain P."/>
            <person name="Goodwin L.A."/>
            <person name="Watson D."/>
            <person name="Brooks S."/>
            <person name="Kostka J.E."/>
            <person name="Green S.J."/>
        </authorList>
    </citation>
    <scope>NUCLEOTIDE SEQUENCE [LARGE SCALE GENOMIC DNA]</scope>
    <source>
        <strain evidence="1 2">1NES1</strain>
    </source>
</reference>
<dbReference type="KEGG" id="hdt:HYPDE_24963"/>
<dbReference type="PANTHER" id="PTHR35175:SF2">
    <property type="entry name" value="DUF1289 DOMAIN-CONTAINING PROTEIN"/>
    <property type="match status" value="1"/>
</dbReference>
<dbReference type="EMBL" id="CP005587">
    <property type="protein sequence ID" value="AGK56677.1"/>
    <property type="molecule type" value="Genomic_DNA"/>
</dbReference>
<dbReference type="Proteomes" id="UP000005952">
    <property type="component" value="Chromosome"/>
</dbReference>
<sequence>MTRHSPCVGICKLDPATGFCLGCARTGGEIADWMVMDEDRRSQVWLSLPERHSKLAIRVRLLPWTPNEVAGWAWETISDRRGTWVTGAPGAIAEFPCTPKRRIDVDVGEASIIAHTDDAAFRLRVSDKIRAFAFGDGGPIVLGLPRSRAGIPSHEAVQTLGTDADAIDETHRNDKLFDFGVGRKSSRFCVRTADDALTQCLSSQEGRHWSEVMPAIATDLIAASPHRVVESAAARIEVFAPILAPGTTSGAHALFRPDHLQSGEEIPASLTLPVFAMPVAIFYPATASV</sequence>
<protein>
    <recommendedName>
        <fullName evidence="3">DUF1289 domain-containing protein</fullName>
    </recommendedName>
</protein>
<dbReference type="PANTHER" id="PTHR35175">
    <property type="entry name" value="DUF1289 DOMAIN-CONTAINING PROTEIN"/>
    <property type="match status" value="1"/>
</dbReference>
<dbReference type="AlphaFoldDB" id="N0B389"/>
<dbReference type="Pfam" id="PF21973">
    <property type="entry name" value="DUF6925"/>
    <property type="match status" value="1"/>
</dbReference>
<dbReference type="HOGENOM" id="CLU_083862_0_0_5"/>
<evidence type="ECO:0000313" key="2">
    <source>
        <dbReference type="Proteomes" id="UP000005952"/>
    </source>
</evidence>
<dbReference type="InterPro" id="IPR010710">
    <property type="entry name" value="DUF1289"/>
</dbReference>
<dbReference type="InterPro" id="IPR053838">
    <property type="entry name" value="DUF6925"/>
</dbReference>
<organism evidence="1 2">
    <name type="scientific">Hyphomicrobium denitrificans 1NES1</name>
    <dbReference type="NCBI Taxonomy" id="670307"/>
    <lineage>
        <taxon>Bacteria</taxon>
        <taxon>Pseudomonadati</taxon>
        <taxon>Pseudomonadota</taxon>
        <taxon>Alphaproteobacteria</taxon>
        <taxon>Hyphomicrobiales</taxon>
        <taxon>Hyphomicrobiaceae</taxon>
        <taxon>Hyphomicrobium</taxon>
    </lineage>
</organism>
<gene>
    <name evidence="1" type="ORF">HYPDE_24963</name>
</gene>
<dbReference type="Pfam" id="PF06945">
    <property type="entry name" value="DUF1289"/>
    <property type="match status" value="1"/>
</dbReference>
<dbReference type="RefSeq" id="WP_015596714.1">
    <property type="nucleotide sequence ID" value="NC_021172.1"/>
</dbReference>
<keyword evidence="2" id="KW-1185">Reference proteome</keyword>
<proteinExistence type="predicted"/>
<dbReference type="OrthoDB" id="3569535at2"/>
<accession>N0B389</accession>
<dbReference type="STRING" id="670307.HYPDE_24963"/>
<evidence type="ECO:0000313" key="1">
    <source>
        <dbReference type="EMBL" id="AGK56677.1"/>
    </source>
</evidence>